<accession>A0A3M8DGI5</accession>
<dbReference type="GO" id="GO:0062054">
    <property type="term" value="F:fluoride channel activity"/>
    <property type="evidence" value="ECO:0007669"/>
    <property type="project" value="UniProtKB-UniRule"/>
</dbReference>
<evidence type="ECO:0000256" key="4">
    <source>
        <dbReference type="ARBA" id="ARBA00022989"/>
    </source>
</evidence>
<dbReference type="GO" id="GO:0046872">
    <property type="term" value="F:metal ion binding"/>
    <property type="evidence" value="ECO:0007669"/>
    <property type="project" value="UniProtKB-KW"/>
</dbReference>
<evidence type="ECO:0000256" key="7">
    <source>
        <dbReference type="ARBA" id="ARBA00035120"/>
    </source>
</evidence>
<proteinExistence type="inferred from homology"/>
<dbReference type="EMBL" id="RHHQ01000012">
    <property type="protein sequence ID" value="RNB87154.1"/>
    <property type="molecule type" value="Genomic_DNA"/>
</dbReference>
<dbReference type="GO" id="GO:0140114">
    <property type="term" value="P:cellular detoxification of fluoride"/>
    <property type="evidence" value="ECO:0007669"/>
    <property type="project" value="UniProtKB-UniRule"/>
</dbReference>
<dbReference type="OrthoDB" id="9815830at2"/>
<evidence type="ECO:0000256" key="9">
    <source>
        <dbReference type="ARBA" id="ARBA00049940"/>
    </source>
</evidence>
<dbReference type="GO" id="GO:0005886">
    <property type="term" value="C:plasma membrane"/>
    <property type="evidence" value="ECO:0007669"/>
    <property type="project" value="UniProtKB-SubCell"/>
</dbReference>
<dbReference type="InterPro" id="IPR003691">
    <property type="entry name" value="FluC"/>
</dbReference>
<feature type="binding site" evidence="10">
    <location>
        <position position="75"/>
    </location>
    <ligand>
        <name>Na(+)</name>
        <dbReference type="ChEBI" id="CHEBI:29101"/>
        <note>structural</note>
    </ligand>
</feature>
<evidence type="ECO:0000256" key="5">
    <source>
        <dbReference type="ARBA" id="ARBA00023136"/>
    </source>
</evidence>
<keyword evidence="6 10" id="KW-0407">Ion channel</keyword>
<evidence type="ECO:0000256" key="10">
    <source>
        <dbReference type="HAMAP-Rule" id="MF_00454"/>
    </source>
</evidence>
<dbReference type="NCBIfam" id="TIGR00494">
    <property type="entry name" value="crcB"/>
    <property type="match status" value="1"/>
</dbReference>
<comment type="subcellular location">
    <subcellularLocation>
        <location evidence="1 10">Cell membrane</location>
        <topology evidence="1 10">Multi-pass membrane protein</topology>
    </subcellularLocation>
</comment>
<keyword evidence="10" id="KW-0813">Transport</keyword>
<gene>
    <name evidence="10 11" type="primary">crcB</name>
    <name evidence="10" type="synonym">fluC</name>
    <name evidence="11" type="ORF">EDM56_15835</name>
</gene>
<feature type="transmembrane region" description="Helical" evidence="10">
    <location>
        <begin position="62"/>
        <end position="82"/>
    </location>
</feature>
<dbReference type="Pfam" id="PF02537">
    <property type="entry name" value="CRCB"/>
    <property type="match status" value="1"/>
</dbReference>
<evidence type="ECO:0000256" key="2">
    <source>
        <dbReference type="ARBA" id="ARBA00022475"/>
    </source>
</evidence>
<dbReference type="AlphaFoldDB" id="A0A3M8DGI5"/>
<keyword evidence="3 10" id="KW-0812">Transmembrane</keyword>
<name>A0A3M8DGI5_9BACL</name>
<comment type="function">
    <text evidence="9 10">Fluoride-specific ion channel. Important for reducing fluoride concentration in the cell, thus reducing its toxicity.</text>
</comment>
<dbReference type="PANTHER" id="PTHR28259">
    <property type="entry name" value="FLUORIDE EXPORT PROTEIN 1-RELATED"/>
    <property type="match status" value="1"/>
</dbReference>
<feature type="transmembrane region" description="Helical" evidence="10">
    <location>
        <begin position="97"/>
        <end position="118"/>
    </location>
</feature>
<evidence type="ECO:0000256" key="6">
    <source>
        <dbReference type="ARBA" id="ARBA00023303"/>
    </source>
</evidence>
<feature type="binding site" evidence="10">
    <location>
        <position position="72"/>
    </location>
    <ligand>
        <name>Na(+)</name>
        <dbReference type="ChEBI" id="CHEBI:29101"/>
        <note>structural</note>
    </ligand>
</feature>
<evidence type="ECO:0000256" key="3">
    <source>
        <dbReference type="ARBA" id="ARBA00022692"/>
    </source>
</evidence>
<reference evidence="11 12" key="1">
    <citation type="submission" date="2018-10" db="EMBL/GenBank/DDBJ databases">
        <title>Phylogenomics of Brevibacillus.</title>
        <authorList>
            <person name="Dunlap C."/>
        </authorList>
    </citation>
    <scope>NUCLEOTIDE SEQUENCE [LARGE SCALE GENOMIC DNA]</scope>
    <source>
        <strain evidence="11 12">JCM 15716</strain>
    </source>
</reference>
<sequence>MTVWIGLCGIVGALMRFFLGKIIADNSKNTFPLGTFVINLTGSLILGVLYALHQKGSISGDVWLLVGVGFCGAYTTFSTFGFETVQLVEKGMRKAALFYVLLSAVLGVCFAWIGFLLCV</sequence>
<feature type="transmembrane region" description="Helical" evidence="10">
    <location>
        <begin position="30"/>
        <end position="50"/>
    </location>
</feature>
<keyword evidence="10" id="KW-0479">Metal-binding</keyword>
<comment type="similarity">
    <text evidence="7 10">Belongs to the fluoride channel Fluc/FEX (TC 1.A.43) family.</text>
</comment>
<keyword evidence="4 10" id="KW-1133">Transmembrane helix</keyword>
<organism evidence="11 12">
    <name type="scientific">Brevibacillus fluminis</name>
    <dbReference type="NCBI Taxonomy" id="511487"/>
    <lineage>
        <taxon>Bacteria</taxon>
        <taxon>Bacillati</taxon>
        <taxon>Bacillota</taxon>
        <taxon>Bacilli</taxon>
        <taxon>Bacillales</taxon>
        <taxon>Paenibacillaceae</taxon>
        <taxon>Brevibacillus</taxon>
    </lineage>
</organism>
<protein>
    <recommendedName>
        <fullName evidence="10">Fluoride-specific ion channel FluC</fullName>
    </recommendedName>
</protein>
<keyword evidence="2 10" id="KW-1003">Cell membrane</keyword>
<evidence type="ECO:0000313" key="12">
    <source>
        <dbReference type="Proteomes" id="UP000271031"/>
    </source>
</evidence>
<comment type="catalytic activity">
    <reaction evidence="8">
        <text>fluoride(in) = fluoride(out)</text>
        <dbReference type="Rhea" id="RHEA:76159"/>
        <dbReference type="ChEBI" id="CHEBI:17051"/>
    </reaction>
    <physiologicalReaction direction="left-to-right" evidence="8">
        <dbReference type="Rhea" id="RHEA:76160"/>
    </physiologicalReaction>
</comment>
<keyword evidence="10" id="KW-0406">Ion transport</keyword>
<evidence type="ECO:0000256" key="1">
    <source>
        <dbReference type="ARBA" id="ARBA00004651"/>
    </source>
</evidence>
<keyword evidence="10" id="KW-0915">Sodium</keyword>
<dbReference type="PANTHER" id="PTHR28259:SF1">
    <property type="entry name" value="FLUORIDE EXPORT PROTEIN 1-RELATED"/>
    <property type="match status" value="1"/>
</dbReference>
<dbReference type="HAMAP" id="MF_00454">
    <property type="entry name" value="FluC"/>
    <property type="match status" value="1"/>
</dbReference>
<keyword evidence="12" id="KW-1185">Reference proteome</keyword>
<comment type="activity regulation">
    <text evidence="10">Na(+) is not transported, but it plays an essential structural role and its presence is essential for fluoride channel function.</text>
</comment>
<evidence type="ECO:0000256" key="8">
    <source>
        <dbReference type="ARBA" id="ARBA00035585"/>
    </source>
</evidence>
<evidence type="ECO:0000313" key="11">
    <source>
        <dbReference type="EMBL" id="RNB87154.1"/>
    </source>
</evidence>
<keyword evidence="5 10" id="KW-0472">Membrane</keyword>
<comment type="caution">
    <text evidence="11">The sequence shown here is derived from an EMBL/GenBank/DDBJ whole genome shotgun (WGS) entry which is preliminary data.</text>
</comment>
<dbReference type="RefSeq" id="WP_122918853.1">
    <property type="nucleotide sequence ID" value="NZ_RHHQ01000012.1"/>
</dbReference>
<dbReference type="Proteomes" id="UP000271031">
    <property type="component" value="Unassembled WGS sequence"/>
</dbReference>